<dbReference type="SUPFAM" id="SSF52540">
    <property type="entry name" value="P-loop containing nucleoside triphosphate hydrolases"/>
    <property type="match status" value="1"/>
</dbReference>
<dbReference type="Gene3D" id="3.40.50.300">
    <property type="entry name" value="P-loop containing nucleotide triphosphate hydrolases"/>
    <property type="match status" value="1"/>
</dbReference>
<dbReference type="Proteomes" id="UP000661077">
    <property type="component" value="Unassembled WGS sequence"/>
</dbReference>
<dbReference type="InterPro" id="IPR003593">
    <property type="entry name" value="AAA+_ATPase"/>
</dbReference>
<dbReference type="PIRSF" id="PIRSF002849">
    <property type="entry name" value="AAA_ATPase_chaperone_MoxR_prd"/>
    <property type="match status" value="1"/>
</dbReference>
<protein>
    <submittedName>
        <fullName evidence="2">MoxR family ATPase</fullName>
    </submittedName>
</protein>
<evidence type="ECO:0000313" key="3">
    <source>
        <dbReference type="Proteomes" id="UP000661077"/>
    </source>
</evidence>
<dbReference type="PANTHER" id="PTHR42759">
    <property type="entry name" value="MOXR FAMILY PROTEIN"/>
    <property type="match status" value="1"/>
</dbReference>
<dbReference type="Gene3D" id="1.10.8.80">
    <property type="entry name" value="Magnesium chelatase subunit I, C-Terminal domain"/>
    <property type="match status" value="1"/>
</dbReference>
<dbReference type="EMBL" id="JAEVLS010000001">
    <property type="protein sequence ID" value="MBM0103151.1"/>
    <property type="molecule type" value="Genomic_DNA"/>
</dbReference>
<comment type="caution">
    <text evidence="2">The sequence shown here is derived from an EMBL/GenBank/DDBJ whole genome shotgun (WGS) entry which is preliminary data.</text>
</comment>
<dbReference type="RefSeq" id="WP_203165137.1">
    <property type="nucleotide sequence ID" value="NZ_JAEVLS010000001.1"/>
</dbReference>
<dbReference type="InterPro" id="IPR011703">
    <property type="entry name" value="ATPase_AAA-3"/>
</dbReference>
<dbReference type="InterPro" id="IPR050764">
    <property type="entry name" value="CbbQ/NirQ/NorQ/GpvN"/>
</dbReference>
<feature type="domain" description="AAA+ ATPase" evidence="1">
    <location>
        <begin position="35"/>
        <end position="176"/>
    </location>
</feature>
<reference evidence="2 3" key="1">
    <citation type="journal article" date="2021" name="Int. J. Syst. Evol. Microbiol.">
        <title>Steroidobacter gossypii sp. nov., isolated from soil of cotton cropping field.</title>
        <authorList>
            <person name="Huang R."/>
            <person name="Yang S."/>
            <person name="Zhen C."/>
            <person name="Liu W."/>
        </authorList>
    </citation>
    <scope>NUCLEOTIDE SEQUENCE [LARGE SCALE GENOMIC DNA]</scope>
    <source>
        <strain evidence="2 3">S1-65</strain>
    </source>
</reference>
<dbReference type="Pfam" id="PF17863">
    <property type="entry name" value="AAA_lid_2"/>
    <property type="match status" value="1"/>
</dbReference>
<dbReference type="SMART" id="SM00382">
    <property type="entry name" value="AAA"/>
    <property type="match status" value="1"/>
</dbReference>
<dbReference type="InterPro" id="IPR027417">
    <property type="entry name" value="P-loop_NTPase"/>
</dbReference>
<name>A0ABS1WQA1_9GAMM</name>
<sequence length="313" mass="34084">MNALVAFERRLQQELGSVVLGLEPVIRALAIAVVARGHVLLQGAPGLGKTLLSKSLAASLRGVFKRVQGTSDLMPADITGVHAFDAEQRKFVFRAGPVFADVLLVDEINRAGPKTQSALLEAMEERQVTVDRQNYELPKNFLVVATQNPREFEGTFPLPESQLDRFMLRVDLTYPARADELAIVARYGNTDAHARPEKKEPAPPIDLTEVRQAVEQVHIAPELTGYVVDLAAASRSHAHVSLGLSTRGVLALVRAARIAAGMRGGEFVTPDDVKEVAPLVIPHRLMLSPEALLEGVTEQTVAQQLLERTPVPR</sequence>
<proteinExistence type="predicted"/>
<evidence type="ECO:0000313" key="2">
    <source>
        <dbReference type="EMBL" id="MBM0103151.1"/>
    </source>
</evidence>
<keyword evidence="3" id="KW-1185">Reference proteome</keyword>
<dbReference type="Pfam" id="PF07726">
    <property type="entry name" value="AAA_3"/>
    <property type="match status" value="1"/>
</dbReference>
<organism evidence="2 3">
    <name type="scientific">Steroidobacter gossypii</name>
    <dbReference type="NCBI Taxonomy" id="2805490"/>
    <lineage>
        <taxon>Bacteria</taxon>
        <taxon>Pseudomonadati</taxon>
        <taxon>Pseudomonadota</taxon>
        <taxon>Gammaproteobacteria</taxon>
        <taxon>Steroidobacterales</taxon>
        <taxon>Steroidobacteraceae</taxon>
        <taxon>Steroidobacter</taxon>
    </lineage>
</organism>
<gene>
    <name evidence="2" type="ORF">JM946_00260</name>
</gene>
<accession>A0ABS1WQA1</accession>
<evidence type="ECO:0000259" key="1">
    <source>
        <dbReference type="SMART" id="SM00382"/>
    </source>
</evidence>
<dbReference type="PANTHER" id="PTHR42759:SF1">
    <property type="entry name" value="MAGNESIUM-CHELATASE SUBUNIT CHLD"/>
    <property type="match status" value="1"/>
</dbReference>
<dbReference type="InterPro" id="IPR041628">
    <property type="entry name" value="ChlI/MoxR_AAA_lid"/>
</dbReference>